<feature type="region of interest" description="Disordered" evidence="3">
    <location>
        <begin position="1"/>
        <end position="65"/>
    </location>
</feature>
<comment type="similarity">
    <text evidence="1">Belongs to the CACTIN family.</text>
</comment>
<evidence type="ECO:0000259" key="5">
    <source>
        <dbReference type="Pfam" id="PF10312"/>
    </source>
</evidence>
<evidence type="ECO:0000256" key="3">
    <source>
        <dbReference type="SAM" id="MobiDB-lite"/>
    </source>
</evidence>
<dbReference type="SMART" id="SM01050">
    <property type="entry name" value="CactinC_cactus"/>
    <property type="match status" value="1"/>
</dbReference>
<dbReference type="Proteomes" id="UP000095287">
    <property type="component" value="Unplaced"/>
</dbReference>
<accession>A0A1I7XX41</accession>
<name>A0A1I7XX41_9BILA</name>
<proteinExistence type="inferred from homology"/>
<dbReference type="GO" id="GO:0005737">
    <property type="term" value="C:cytoplasm"/>
    <property type="evidence" value="ECO:0007669"/>
    <property type="project" value="TreeGrafter"/>
</dbReference>
<dbReference type="Pfam" id="PF10312">
    <property type="entry name" value="Cactin_mid"/>
    <property type="match status" value="1"/>
</dbReference>
<organism evidence="6 7">
    <name type="scientific">Steinernema glaseri</name>
    <dbReference type="NCBI Taxonomy" id="37863"/>
    <lineage>
        <taxon>Eukaryota</taxon>
        <taxon>Metazoa</taxon>
        <taxon>Ecdysozoa</taxon>
        <taxon>Nematoda</taxon>
        <taxon>Chromadorea</taxon>
        <taxon>Rhabditida</taxon>
        <taxon>Tylenchina</taxon>
        <taxon>Panagrolaimomorpha</taxon>
        <taxon>Strongyloidoidea</taxon>
        <taxon>Steinernematidae</taxon>
        <taxon>Steinernema</taxon>
    </lineage>
</organism>
<dbReference type="GO" id="GO:0005681">
    <property type="term" value="C:spliceosomal complex"/>
    <property type="evidence" value="ECO:0007669"/>
    <property type="project" value="TreeGrafter"/>
</dbReference>
<dbReference type="InterPro" id="IPR019134">
    <property type="entry name" value="Cactin_C"/>
</dbReference>
<evidence type="ECO:0000313" key="7">
    <source>
        <dbReference type="WBParaSite" id="L893_g1049.t1"/>
    </source>
</evidence>
<protein>
    <recommendedName>
        <fullName evidence="2">Splicing factor Cactin</fullName>
    </recommendedName>
</protein>
<dbReference type="PANTHER" id="PTHR21737">
    <property type="entry name" value="POLYGLUTAMINE BINDING PROTEIN 1/MARVEL MEMBRANE-ASSOCIATING DOMAIN CONTAINING 3"/>
    <property type="match status" value="1"/>
</dbReference>
<dbReference type="WBParaSite" id="L893_g1049.t1">
    <property type="protein sequence ID" value="L893_g1049.t1"/>
    <property type="gene ID" value="L893_g1049"/>
</dbReference>
<sequence>MDAVERHRAEKREARHAEKRRIKENETEEERRQRRLLKKQRKDEKRRDSDDEPVSSIGYTNMNNPFNDRSLTETFVWKKKHDAEGRKNVSYKAMEKMHREKIARNIDEMQELRRNRAARDAAREDIEMMNREQERSQFSEWQKTERDFEITQAKARTMIRIKENRAKPIDLLYRFVKHSNGAVNDEDDLPPFVVEDPISYIKGCSISDLEDLAADVKAMGSIDSSKNRGYWGDIRSVVEDELRLKQGESGSSLSSVHSSLHADVLKIFKGKSLEELRRLEDQIQTKIRSRDPGTNVSYYEDMLRYLVVYVARMRLKERYSDLLKKKLAQIKAEQSEKMEAVDKDIKKEPGVVTAERKYSIPEEIDDDKAQQIVRDNVELPVTAAQMKAFDDEEREIQWQQLSEEQTVALSLAFYEAGRYSPTYGDESDTMPGIEILDPEEDVRNRRAMQEGAKNAGMSAMTSREAEMISIAKKGMGGDESTFAVEENLGEQSLLWSDKYRPRKPRYFNRVHTGFDWNKYNQTHYDIDNPPPKIVQGYRFNIFYPDLLDPLHTPSFTVTQCSDPDFAIIRFKAGPPYEDIAFKIVNREWEINHKHGYKCQFHNSVFQLWFFFKRYRYRR</sequence>
<evidence type="ECO:0000256" key="1">
    <source>
        <dbReference type="ARBA" id="ARBA00006895"/>
    </source>
</evidence>
<evidence type="ECO:0000313" key="6">
    <source>
        <dbReference type="Proteomes" id="UP000095287"/>
    </source>
</evidence>
<keyword evidence="6" id="KW-1185">Reference proteome</keyword>
<dbReference type="AlphaFoldDB" id="A0A1I7XX41"/>
<dbReference type="InterPro" id="IPR018816">
    <property type="entry name" value="Cactin_central"/>
</dbReference>
<feature type="domain" description="Splicing factor Cactin C-terminal" evidence="4">
    <location>
        <begin position="495"/>
        <end position="618"/>
    </location>
</feature>
<dbReference type="Pfam" id="PF09732">
    <property type="entry name" value="CactinC_cactus"/>
    <property type="match status" value="1"/>
</dbReference>
<reference evidence="7" key="1">
    <citation type="submission" date="2016-11" db="UniProtKB">
        <authorList>
            <consortium name="WormBaseParasite"/>
        </authorList>
    </citation>
    <scope>IDENTIFICATION</scope>
</reference>
<evidence type="ECO:0000256" key="2">
    <source>
        <dbReference type="ARBA" id="ARBA00034534"/>
    </source>
</evidence>
<dbReference type="PANTHER" id="PTHR21737:SF4">
    <property type="entry name" value="SPLICING FACTOR CACTIN"/>
    <property type="match status" value="1"/>
</dbReference>
<dbReference type="GO" id="GO:0045292">
    <property type="term" value="P:mRNA cis splicing, via spliceosome"/>
    <property type="evidence" value="ECO:0007669"/>
    <property type="project" value="TreeGrafter"/>
</dbReference>
<evidence type="ECO:0000259" key="4">
    <source>
        <dbReference type="Pfam" id="PF09732"/>
    </source>
</evidence>
<feature type="domain" description="Splicing factor cactin central" evidence="5">
    <location>
        <begin position="131"/>
        <end position="318"/>
    </location>
</feature>
<feature type="compositionally biased region" description="Basic and acidic residues" evidence="3">
    <location>
        <begin position="1"/>
        <end position="32"/>
    </location>
</feature>